<reference evidence="1" key="1">
    <citation type="submission" date="2023-02" db="EMBL/GenBank/DDBJ databases">
        <title>Nocardiopsis ansamitocini NBRC 112285.</title>
        <authorList>
            <person name="Ichikawa N."/>
            <person name="Sato H."/>
            <person name="Tonouchi N."/>
        </authorList>
    </citation>
    <scope>NUCLEOTIDE SEQUENCE</scope>
    <source>
        <strain evidence="1">NBRC 112285</strain>
    </source>
</reference>
<protein>
    <submittedName>
        <fullName evidence="1">Uncharacterized protein</fullName>
    </submittedName>
</protein>
<dbReference type="EMBL" id="BSQG01000001">
    <property type="protein sequence ID" value="GLU46259.1"/>
    <property type="molecule type" value="Genomic_DNA"/>
</dbReference>
<accession>A0A9W6P2W1</accession>
<proteinExistence type="predicted"/>
<gene>
    <name evidence="1" type="ORF">Nans01_06100</name>
</gene>
<name>A0A9W6P2W1_9ACTN</name>
<evidence type="ECO:0000313" key="2">
    <source>
        <dbReference type="Proteomes" id="UP001165092"/>
    </source>
</evidence>
<dbReference type="Proteomes" id="UP001165092">
    <property type="component" value="Unassembled WGS sequence"/>
</dbReference>
<dbReference type="AlphaFoldDB" id="A0A9W6P2W1"/>
<sequence length="61" mass="6986">MDQEQEESAGRRSRFQNELLPELAPELRAVSHAMINAVLREWFAKRLVVALDGITVRLAPR</sequence>
<keyword evidence="2" id="KW-1185">Reference proteome</keyword>
<organism evidence="1 2">
    <name type="scientific">Nocardiopsis ansamitocini</name>
    <dbReference type="NCBI Taxonomy" id="1670832"/>
    <lineage>
        <taxon>Bacteria</taxon>
        <taxon>Bacillati</taxon>
        <taxon>Actinomycetota</taxon>
        <taxon>Actinomycetes</taxon>
        <taxon>Streptosporangiales</taxon>
        <taxon>Nocardiopsidaceae</taxon>
        <taxon>Nocardiopsis</taxon>
    </lineage>
</organism>
<comment type="caution">
    <text evidence="1">The sequence shown here is derived from an EMBL/GenBank/DDBJ whole genome shotgun (WGS) entry which is preliminary data.</text>
</comment>
<evidence type="ECO:0000313" key="1">
    <source>
        <dbReference type="EMBL" id="GLU46259.1"/>
    </source>
</evidence>